<dbReference type="Pfam" id="PF01395">
    <property type="entry name" value="PBP_GOBP"/>
    <property type="match status" value="2"/>
</dbReference>
<dbReference type="GO" id="GO:0005615">
    <property type="term" value="C:extracellular space"/>
    <property type="evidence" value="ECO:0007669"/>
    <property type="project" value="TreeGrafter"/>
</dbReference>
<feature type="signal peptide" evidence="6">
    <location>
        <begin position="1"/>
        <end position="21"/>
    </location>
</feature>
<evidence type="ECO:0000256" key="4">
    <source>
        <dbReference type="ARBA" id="ARBA00022729"/>
    </source>
</evidence>
<evidence type="ECO:0000256" key="1">
    <source>
        <dbReference type="ARBA" id="ARBA00004613"/>
    </source>
</evidence>
<protein>
    <recommendedName>
        <fullName evidence="9">Odorant-binding protein</fullName>
    </recommendedName>
</protein>
<keyword evidence="4 6" id="KW-0732">Signal</keyword>
<proteinExistence type="inferred from homology"/>
<dbReference type="Proteomes" id="UP000075884">
    <property type="component" value="Unassembled WGS sequence"/>
</dbReference>
<dbReference type="AlphaFoldDB" id="A0A182NUI3"/>
<comment type="similarity">
    <text evidence="2">Belongs to the PBP/GOBP family.</text>
</comment>
<dbReference type="InterPro" id="IPR036728">
    <property type="entry name" value="PBP_GOBP_sf"/>
</dbReference>
<dbReference type="GO" id="GO:0005549">
    <property type="term" value="F:odorant binding"/>
    <property type="evidence" value="ECO:0007669"/>
    <property type="project" value="InterPro"/>
</dbReference>
<dbReference type="InterPro" id="IPR006170">
    <property type="entry name" value="PBP/GOBP"/>
</dbReference>
<dbReference type="GO" id="GO:0007608">
    <property type="term" value="P:sensory perception of smell"/>
    <property type="evidence" value="ECO:0007669"/>
    <property type="project" value="TreeGrafter"/>
</dbReference>
<name>A0A182NUI3_9DIPT</name>
<dbReference type="CDD" id="cd23992">
    <property type="entry name" value="PBP_GOBP"/>
    <property type="match status" value="1"/>
</dbReference>
<dbReference type="PANTHER" id="PTHR11857">
    <property type="entry name" value="ODORANT BINDING PROTEIN-RELATED"/>
    <property type="match status" value="1"/>
</dbReference>
<dbReference type="SMART" id="SM00708">
    <property type="entry name" value="PhBP"/>
    <property type="match status" value="2"/>
</dbReference>
<evidence type="ECO:0008006" key="9">
    <source>
        <dbReference type="Google" id="ProtNLM"/>
    </source>
</evidence>
<evidence type="ECO:0000256" key="2">
    <source>
        <dbReference type="ARBA" id="ARBA00008098"/>
    </source>
</evidence>
<dbReference type="EnsemblMetazoa" id="ADIR011325-RA">
    <property type="protein sequence ID" value="ADIR011325-PA"/>
    <property type="gene ID" value="ADIR011325"/>
</dbReference>
<evidence type="ECO:0000256" key="3">
    <source>
        <dbReference type="ARBA" id="ARBA00022525"/>
    </source>
</evidence>
<evidence type="ECO:0000256" key="5">
    <source>
        <dbReference type="ARBA" id="ARBA00023157"/>
    </source>
</evidence>
<dbReference type="PANTHER" id="PTHR11857:SF46">
    <property type="entry name" value="GENERAL ODORANT-BINDING PROTEIN 99A-RELATED"/>
    <property type="match status" value="1"/>
</dbReference>
<comment type="subcellular location">
    <subcellularLocation>
        <location evidence="1">Secreted</location>
    </subcellularLocation>
</comment>
<dbReference type="VEuPathDB" id="VectorBase:ADIR011325"/>
<accession>A0A182NUI3</accession>
<keyword evidence="8" id="KW-1185">Reference proteome</keyword>
<reference evidence="8" key="1">
    <citation type="submission" date="2013-03" db="EMBL/GenBank/DDBJ databases">
        <title>The Genome Sequence of Anopheles dirus WRAIR2.</title>
        <authorList>
            <consortium name="The Broad Institute Genomics Platform"/>
            <person name="Neafsey D.E."/>
            <person name="Walton C."/>
            <person name="Walker B."/>
            <person name="Young S.K."/>
            <person name="Zeng Q."/>
            <person name="Gargeya S."/>
            <person name="Fitzgerald M."/>
            <person name="Haas B."/>
            <person name="Abouelleil A."/>
            <person name="Allen A.W."/>
            <person name="Alvarado L."/>
            <person name="Arachchi H.M."/>
            <person name="Berlin A.M."/>
            <person name="Chapman S.B."/>
            <person name="Gainer-Dewar J."/>
            <person name="Goldberg J."/>
            <person name="Griggs A."/>
            <person name="Gujja S."/>
            <person name="Hansen M."/>
            <person name="Howarth C."/>
            <person name="Imamovic A."/>
            <person name="Ireland A."/>
            <person name="Larimer J."/>
            <person name="McCowan C."/>
            <person name="Murphy C."/>
            <person name="Pearson M."/>
            <person name="Poon T.W."/>
            <person name="Priest M."/>
            <person name="Roberts A."/>
            <person name="Saif S."/>
            <person name="Shea T."/>
            <person name="Sisk P."/>
            <person name="Sykes S."/>
            <person name="Wortman J."/>
            <person name="Nusbaum C."/>
            <person name="Birren B."/>
        </authorList>
    </citation>
    <scope>NUCLEOTIDE SEQUENCE [LARGE SCALE GENOMIC DNA]</scope>
    <source>
        <strain evidence="8">WRAIR2</strain>
    </source>
</reference>
<dbReference type="SUPFAM" id="SSF47565">
    <property type="entry name" value="Insect pheromone/odorant-binding proteins"/>
    <property type="match status" value="2"/>
</dbReference>
<reference evidence="7" key="2">
    <citation type="submission" date="2020-05" db="UniProtKB">
        <authorList>
            <consortium name="EnsemblMetazoa"/>
        </authorList>
    </citation>
    <scope>IDENTIFICATION</scope>
    <source>
        <strain evidence="7">WRAIR2</strain>
    </source>
</reference>
<organism evidence="7 8">
    <name type="scientific">Anopheles dirus</name>
    <dbReference type="NCBI Taxonomy" id="7168"/>
    <lineage>
        <taxon>Eukaryota</taxon>
        <taxon>Metazoa</taxon>
        <taxon>Ecdysozoa</taxon>
        <taxon>Arthropoda</taxon>
        <taxon>Hexapoda</taxon>
        <taxon>Insecta</taxon>
        <taxon>Pterygota</taxon>
        <taxon>Neoptera</taxon>
        <taxon>Endopterygota</taxon>
        <taxon>Diptera</taxon>
        <taxon>Nematocera</taxon>
        <taxon>Culicoidea</taxon>
        <taxon>Culicidae</taxon>
        <taxon>Anophelinae</taxon>
        <taxon>Anopheles</taxon>
    </lineage>
</organism>
<evidence type="ECO:0000313" key="7">
    <source>
        <dbReference type="EnsemblMetazoa" id="ADIR011325-PA"/>
    </source>
</evidence>
<keyword evidence="3" id="KW-0964">Secreted</keyword>
<dbReference type="Gene3D" id="1.10.238.20">
    <property type="entry name" value="Pheromone/general odorant binding protein domain"/>
    <property type="match status" value="2"/>
</dbReference>
<evidence type="ECO:0000256" key="6">
    <source>
        <dbReference type="SAM" id="SignalP"/>
    </source>
</evidence>
<feature type="chain" id="PRO_5008130445" description="Odorant-binding protein" evidence="6">
    <location>
        <begin position="22"/>
        <end position="284"/>
    </location>
</feature>
<keyword evidence="5" id="KW-1015">Disulfide bond</keyword>
<evidence type="ECO:0000313" key="8">
    <source>
        <dbReference type="Proteomes" id="UP000075884"/>
    </source>
</evidence>
<sequence>MFSIRLCVSTLVSLWLTGALGFTEHATVEKSLIQAQQECVAYLNLPRHRLYQYLVNNYANDAKTKCMIRCVGLNLRWWAADGTLSEHVIEQYFLPDGSDTGYCERTRLCVERKAPAGDELCSRAYETFQCYLAQYGELLNCPKVVPLGDERLAETMHFCLDALQVPLAALKNYTSSADLYLQTEQSRCLLRCFAIRAGLYSDEHGPFADRFRLQFGPPKPDVFDNDLEGDYCATRLRRAGLDECTLAARVLYECYYFADTLQPALERIVPLLELTMPGEPTPVE</sequence>